<dbReference type="GO" id="GO:0008173">
    <property type="term" value="F:RNA methyltransferase activity"/>
    <property type="evidence" value="ECO:0007669"/>
    <property type="project" value="InterPro"/>
</dbReference>
<dbReference type="KEGG" id="smao:CAG99_25640"/>
<dbReference type="InterPro" id="IPR018314">
    <property type="entry name" value="RsmB/NOL1/NOP2-like_CS"/>
</dbReference>
<dbReference type="Gene3D" id="3.40.50.150">
    <property type="entry name" value="Vaccinia Virus protein VP39"/>
    <property type="match status" value="1"/>
</dbReference>
<feature type="domain" description="SAM-dependent MTase RsmB/NOP-type" evidence="8">
    <location>
        <begin position="182"/>
        <end position="470"/>
    </location>
</feature>
<dbReference type="SUPFAM" id="SSF48013">
    <property type="entry name" value="NusB-like"/>
    <property type="match status" value="1"/>
</dbReference>
<gene>
    <name evidence="9" type="ORF">CAG99_25640</name>
</gene>
<evidence type="ECO:0000313" key="9">
    <source>
        <dbReference type="EMBL" id="ARQ71764.1"/>
    </source>
</evidence>
<dbReference type="GO" id="GO:0003723">
    <property type="term" value="F:RNA binding"/>
    <property type="evidence" value="ECO:0007669"/>
    <property type="project" value="UniProtKB-UniRule"/>
</dbReference>
<feature type="binding site" evidence="7">
    <location>
        <position position="336"/>
    </location>
    <ligand>
        <name>S-adenosyl-L-methionine</name>
        <dbReference type="ChEBI" id="CHEBI:59789"/>
    </ligand>
</feature>
<dbReference type="Pfam" id="PF01189">
    <property type="entry name" value="Methyltr_RsmB-F"/>
    <property type="match status" value="1"/>
</dbReference>
<keyword evidence="5 7" id="KW-0694">RNA-binding</keyword>
<keyword evidence="3 7" id="KW-0808">Transferase</keyword>
<feature type="binding site" evidence="7">
    <location>
        <begin position="285"/>
        <end position="291"/>
    </location>
    <ligand>
        <name>S-adenosyl-L-methionine</name>
        <dbReference type="ChEBI" id="CHEBI:59789"/>
    </ligand>
</feature>
<dbReference type="PRINTS" id="PR02008">
    <property type="entry name" value="RCMTFAMILY"/>
</dbReference>
<dbReference type="FunFam" id="3.40.50.150:FF:000257">
    <property type="entry name" value="16S rRNA methyltransferase"/>
    <property type="match status" value="1"/>
</dbReference>
<dbReference type="OrthoDB" id="9810297at2"/>
<dbReference type="AlphaFoldDB" id="A0A1W7D440"/>
<reference evidence="9 10" key="1">
    <citation type="submission" date="2017-05" db="EMBL/GenBank/DDBJ databases">
        <title>Complete genome sequence of Streptomyces sp. SCSIO 03032 revealed the diverse biosynthetic pathways for its bioactive secondary metabolites.</title>
        <authorList>
            <person name="Ma L."/>
            <person name="Zhu Y."/>
            <person name="Zhang W."/>
            <person name="Zhang G."/>
            <person name="Tian X."/>
            <person name="Zhang S."/>
            <person name="Zhang C."/>
        </authorList>
    </citation>
    <scope>NUCLEOTIDE SEQUENCE [LARGE SCALE GENOMIC DNA]</scope>
    <source>
        <strain evidence="9 10">SCSIO 03032</strain>
    </source>
</reference>
<proteinExistence type="inferred from homology"/>
<dbReference type="InterPro" id="IPR001678">
    <property type="entry name" value="MeTrfase_RsmB-F_NOP2_dom"/>
</dbReference>
<evidence type="ECO:0000313" key="10">
    <source>
        <dbReference type="Proteomes" id="UP000194218"/>
    </source>
</evidence>
<evidence type="ECO:0000259" key="8">
    <source>
        <dbReference type="PROSITE" id="PS51686"/>
    </source>
</evidence>
<dbReference type="PROSITE" id="PS51686">
    <property type="entry name" value="SAM_MT_RSMB_NOP"/>
    <property type="match status" value="1"/>
</dbReference>
<organism evidence="9 10">
    <name type="scientific">Streptomyces marincola</name>
    <dbReference type="NCBI Taxonomy" id="2878388"/>
    <lineage>
        <taxon>Bacteria</taxon>
        <taxon>Bacillati</taxon>
        <taxon>Actinomycetota</taxon>
        <taxon>Actinomycetes</taxon>
        <taxon>Kitasatosporales</taxon>
        <taxon>Streptomycetaceae</taxon>
        <taxon>Streptomyces</taxon>
    </lineage>
</organism>
<dbReference type="RefSeq" id="WP_086161600.1">
    <property type="nucleotide sequence ID" value="NZ_CP021121.1"/>
</dbReference>
<feature type="binding site" evidence="7">
    <location>
        <position position="310"/>
    </location>
    <ligand>
        <name>S-adenosyl-L-methionine</name>
        <dbReference type="ChEBI" id="CHEBI:59789"/>
    </ligand>
</feature>
<feature type="binding site" evidence="7">
    <location>
        <position position="353"/>
    </location>
    <ligand>
        <name>S-adenosyl-L-methionine</name>
        <dbReference type="ChEBI" id="CHEBI:59789"/>
    </ligand>
</feature>
<dbReference type="Gene3D" id="1.10.940.10">
    <property type="entry name" value="NusB-like"/>
    <property type="match status" value="1"/>
</dbReference>
<comment type="function">
    <text evidence="6">May act as RNA methyltransferase.</text>
</comment>
<evidence type="ECO:0000256" key="2">
    <source>
        <dbReference type="ARBA" id="ARBA00022603"/>
    </source>
</evidence>
<dbReference type="InterPro" id="IPR049560">
    <property type="entry name" value="MeTrfase_RsmB-F_NOP2_cat"/>
</dbReference>
<dbReference type="PROSITE" id="PS01153">
    <property type="entry name" value="NOL1_NOP2_SUN"/>
    <property type="match status" value="1"/>
</dbReference>
<evidence type="ECO:0000256" key="3">
    <source>
        <dbReference type="ARBA" id="ARBA00022679"/>
    </source>
</evidence>
<feature type="active site" description="Nucleophile" evidence="7">
    <location>
        <position position="406"/>
    </location>
</feature>
<evidence type="ECO:0000256" key="6">
    <source>
        <dbReference type="ARBA" id="ARBA00059465"/>
    </source>
</evidence>
<name>A0A1W7D440_9ACTN</name>
<evidence type="ECO:0000256" key="4">
    <source>
        <dbReference type="ARBA" id="ARBA00022691"/>
    </source>
</evidence>
<comment type="similarity">
    <text evidence="1 7">Belongs to the class I-like SAM-binding methyltransferase superfamily. RsmB/NOP family.</text>
</comment>
<evidence type="ECO:0000256" key="7">
    <source>
        <dbReference type="PROSITE-ProRule" id="PRU01023"/>
    </source>
</evidence>
<dbReference type="PANTHER" id="PTHR22807:SF53">
    <property type="entry name" value="RIBOSOMAL RNA SMALL SUBUNIT METHYLTRANSFERASE B-RELATED"/>
    <property type="match status" value="1"/>
</dbReference>
<dbReference type="PANTHER" id="PTHR22807">
    <property type="entry name" value="NOP2 YEAST -RELATED NOL1/NOP2/FMU SUN DOMAIN-CONTAINING"/>
    <property type="match status" value="1"/>
</dbReference>
<dbReference type="GO" id="GO:0001510">
    <property type="term" value="P:RNA methylation"/>
    <property type="evidence" value="ECO:0007669"/>
    <property type="project" value="InterPro"/>
</dbReference>
<dbReference type="InterPro" id="IPR035926">
    <property type="entry name" value="NusB-like_sf"/>
</dbReference>
<dbReference type="FunFam" id="1.10.940.10:FF:000007">
    <property type="entry name" value="rRNA cytosine-C5-methyltransferase"/>
    <property type="match status" value="1"/>
</dbReference>
<accession>A0A1W7D440</accession>
<dbReference type="Pfam" id="PF01029">
    <property type="entry name" value="NusB"/>
    <property type="match status" value="1"/>
</dbReference>
<dbReference type="InterPro" id="IPR023267">
    <property type="entry name" value="RCMT"/>
</dbReference>
<evidence type="ECO:0000256" key="1">
    <source>
        <dbReference type="ARBA" id="ARBA00007494"/>
    </source>
</evidence>
<keyword evidence="4 7" id="KW-0949">S-adenosyl-L-methionine</keyword>
<evidence type="ECO:0000256" key="5">
    <source>
        <dbReference type="ARBA" id="ARBA00022884"/>
    </source>
</evidence>
<dbReference type="GO" id="GO:0006355">
    <property type="term" value="P:regulation of DNA-templated transcription"/>
    <property type="evidence" value="ECO:0007669"/>
    <property type="project" value="InterPro"/>
</dbReference>
<sequence>MSTRPRRPDRPYRKPRRDPVRLLAFDALRAVDERGAYANLVLPPMLAKARADGTLDARDAALATELVYGTLRRQGTYDAVLAACVDRPLREVDPPVLDVLSLGAHQLLGTRIPSHAAVSASVELARCVLGDGRAKFVNAVLRKVTAHDLDGWLERVAPPFDEDPEQHLALVHAHPRWIVSALWDVLGGDREGIESLLAADNDRPRVTLAARPGRSTVAELLADGRAEPGRFSPYAARLAEGGEPGALDPVREGRAGVQDEGSQLVALALANAPLTGRDARWLDGCAGPGGKAALLAALAAERGAALVAAEKQPHRARLVARALAGNPGPAHAVVADGTRPAWRPGTFDRVLVDVPCTGLGALRRRPEARWRRRPEDLDRLTALQRDLLRGALAAVRPGGVVGYATCSPHLAETRLVVGDVLKGLDGIGVERVDARPLLPGVPALGEGPDVQLWPHLHGTDAMYLSLLRRTR</sequence>
<dbReference type="InterPro" id="IPR006027">
    <property type="entry name" value="NusB_RsmB_TIM44"/>
</dbReference>
<dbReference type="Proteomes" id="UP000194218">
    <property type="component" value="Chromosome"/>
</dbReference>
<dbReference type="EMBL" id="CP021121">
    <property type="protein sequence ID" value="ARQ71764.1"/>
    <property type="molecule type" value="Genomic_DNA"/>
</dbReference>
<dbReference type="SUPFAM" id="SSF53335">
    <property type="entry name" value="S-adenosyl-L-methionine-dependent methyltransferases"/>
    <property type="match status" value="1"/>
</dbReference>
<protein>
    <submittedName>
        <fullName evidence="9">rRNA cytosine-C5-methyltransferase</fullName>
    </submittedName>
</protein>
<keyword evidence="2 7" id="KW-0489">Methyltransferase</keyword>
<dbReference type="InterPro" id="IPR029063">
    <property type="entry name" value="SAM-dependent_MTases_sf"/>
</dbReference>
<keyword evidence="10" id="KW-1185">Reference proteome</keyword>